<dbReference type="Proteomes" id="UP000092460">
    <property type="component" value="Unassembled WGS sequence"/>
</dbReference>
<evidence type="ECO:0000313" key="2">
    <source>
        <dbReference type="Proteomes" id="UP000092460"/>
    </source>
</evidence>
<dbReference type="EMBL" id="JXJN01014101">
    <property type="status" value="NOT_ANNOTATED_CDS"/>
    <property type="molecule type" value="Genomic_DNA"/>
</dbReference>
<organism evidence="1 2">
    <name type="scientific">Glossina palpalis gambiensis</name>
    <dbReference type="NCBI Taxonomy" id="67801"/>
    <lineage>
        <taxon>Eukaryota</taxon>
        <taxon>Metazoa</taxon>
        <taxon>Ecdysozoa</taxon>
        <taxon>Arthropoda</taxon>
        <taxon>Hexapoda</taxon>
        <taxon>Insecta</taxon>
        <taxon>Pterygota</taxon>
        <taxon>Neoptera</taxon>
        <taxon>Endopterygota</taxon>
        <taxon>Diptera</taxon>
        <taxon>Brachycera</taxon>
        <taxon>Muscomorpha</taxon>
        <taxon>Hippoboscoidea</taxon>
        <taxon>Glossinidae</taxon>
        <taxon>Glossina</taxon>
    </lineage>
</organism>
<protein>
    <submittedName>
        <fullName evidence="1">Uncharacterized protein</fullName>
    </submittedName>
</protein>
<reference evidence="1" key="2">
    <citation type="submission" date="2020-05" db="UniProtKB">
        <authorList>
            <consortium name="EnsemblMetazoa"/>
        </authorList>
    </citation>
    <scope>IDENTIFICATION</scope>
    <source>
        <strain evidence="1">IAEA</strain>
    </source>
</reference>
<reference evidence="2" key="1">
    <citation type="submission" date="2015-01" db="EMBL/GenBank/DDBJ databases">
        <authorList>
            <person name="Aksoy S."/>
            <person name="Warren W."/>
            <person name="Wilson R.K."/>
        </authorList>
    </citation>
    <scope>NUCLEOTIDE SEQUENCE [LARGE SCALE GENOMIC DNA]</scope>
    <source>
        <strain evidence="2">IAEA</strain>
    </source>
</reference>
<accession>A0A1B0BH09</accession>
<evidence type="ECO:0000313" key="1">
    <source>
        <dbReference type="EnsemblMetazoa" id="GPPI029789-PA"/>
    </source>
</evidence>
<dbReference type="AlphaFoldDB" id="A0A1B0BH09"/>
<name>A0A1B0BH09_9MUSC</name>
<dbReference type="VEuPathDB" id="VectorBase:GPPI029789"/>
<dbReference type="EnsemblMetazoa" id="GPPI029789-RA">
    <property type="protein sequence ID" value="GPPI029789-PA"/>
    <property type="gene ID" value="GPPI029789"/>
</dbReference>
<proteinExistence type="predicted"/>
<keyword evidence="2" id="KW-1185">Reference proteome</keyword>
<sequence length="404" mass="46597">MYNQLLLEINTSFFNRYKNCRISVVLTLVPNGRIQKQWKINLTIWKYKMSKFAKIQMLGKWTFSHENWNNFIISLETIARFEKNKAEEHTENEKGMKDHSNYRVAYQNAKNIFYSMLPSIQIDYYPAPNDVSLIVEDTVSNNSENESDISSEEEEGPQVIPYYAWEAESDVNATESHCESTSKLKMENINYDNNCINSWNFSLKDWDILINILETIKKFENKLLQQEVAQNTTMSNSNEDLAIAYKNAKNLLYSKLDSASQNILPIESYFVDQGFITLDKKFQISSNKVLAIRNQESIANSDKTKTGAPYVYIFKFSYSSITLHESNLTEFFVLGNQRLRGEDKATDGDFLIGSPFWRIGKVLHRALSLAKTPDSDEFKVKFTKLCDKGVQSFGCCLLKSHLGI</sequence>